<reference evidence="5 6" key="1">
    <citation type="submission" date="2017-06" db="EMBL/GenBank/DDBJ databases">
        <authorList>
            <person name="Kim H.J."/>
            <person name="Triplett B.A."/>
        </authorList>
    </citation>
    <scope>NUCLEOTIDE SEQUENCE [LARGE SCALE GENOMIC DNA]</scope>
    <source>
        <strain evidence="5 6">DSM 29339</strain>
    </source>
</reference>
<keyword evidence="5" id="KW-0675">Receptor</keyword>
<keyword evidence="6" id="KW-1185">Reference proteome</keyword>
<dbReference type="PANTHER" id="PTHR33376">
    <property type="match status" value="1"/>
</dbReference>
<keyword evidence="3" id="KW-0574">Periplasm</keyword>
<organism evidence="5 6">
    <name type="scientific">Tropicimonas sediminicola</name>
    <dbReference type="NCBI Taxonomy" id="1031541"/>
    <lineage>
        <taxon>Bacteria</taxon>
        <taxon>Pseudomonadati</taxon>
        <taxon>Pseudomonadota</taxon>
        <taxon>Alphaproteobacteria</taxon>
        <taxon>Rhodobacterales</taxon>
        <taxon>Roseobacteraceae</taxon>
        <taxon>Tropicimonas</taxon>
    </lineage>
</organism>
<evidence type="ECO:0000313" key="6">
    <source>
        <dbReference type="Proteomes" id="UP000198426"/>
    </source>
</evidence>
<dbReference type="GO" id="GO:0030288">
    <property type="term" value="C:outer membrane-bounded periplasmic space"/>
    <property type="evidence" value="ECO:0007669"/>
    <property type="project" value="InterPro"/>
</dbReference>
<dbReference type="PANTHER" id="PTHR33376:SF2">
    <property type="entry name" value="DICARBOXYLATE-BINDING PERIPLASMIC PROTEIN"/>
    <property type="match status" value="1"/>
</dbReference>
<keyword evidence="2 4" id="KW-0732">Signal</keyword>
<dbReference type="Pfam" id="PF03480">
    <property type="entry name" value="DctP"/>
    <property type="match status" value="1"/>
</dbReference>
<dbReference type="GO" id="GO:0055085">
    <property type="term" value="P:transmembrane transport"/>
    <property type="evidence" value="ECO:0007669"/>
    <property type="project" value="InterPro"/>
</dbReference>
<dbReference type="RefSeq" id="WP_176442725.1">
    <property type="nucleotide sequence ID" value="NZ_FZOY01000001.1"/>
</dbReference>
<protein>
    <submittedName>
        <fullName evidence="5">Tripartite ATP-independent transporter solute receptor, DctP family</fullName>
    </submittedName>
</protein>
<dbReference type="AlphaFoldDB" id="A0A239C997"/>
<dbReference type="InterPro" id="IPR004682">
    <property type="entry name" value="TRAP_DctP"/>
</dbReference>
<feature type="chain" id="PRO_5012873258" evidence="4">
    <location>
        <begin position="27"/>
        <end position="331"/>
    </location>
</feature>
<dbReference type="EMBL" id="FZOY01000001">
    <property type="protein sequence ID" value="SNS16805.1"/>
    <property type="molecule type" value="Genomic_DNA"/>
</dbReference>
<evidence type="ECO:0000256" key="1">
    <source>
        <dbReference type="ARBA" id="ARBA00004418"/>
    </source>
</evidence>
<accession>A0A239C997</accession>
<dbReference type="NCBIfam" id="NF037995">
    <property type="entry name" value="TRAP_S1"/>
    <property type="match status" value="1"/>
</dbReference>
<dbReference type="Gene3D" id="3.40.190.170">
    <property type="entry name" value="Bacterial extracellular solute-binding protein, family 7"/>
    <property type="match status" value="1"/>
</dbReference>
<evidence type="ECO:0000256" key="2">
    <source>
        <dbReference type="ARBA" id="ARBA00022729"/>
    </source>
</evidence>
<dbReference type="GO" id="GO:0030246">
    <property type="term" value="F:carbohydrate binding"/>
    <property type="evidence" value="ECO:0007669"/>
    <property type="project" value="TreeGrafter"/>
</dbReference>
<sequence length="331" mass="36181">MDILKIAKKPLIAALMISAMAVPAAAKSYRLATNVSDDSTAGQLIKQFADAVAERTEGRVEFELFMNGQLGDQLQYFQQIQRGVVDAGLINSAALENVIPAFGVVNLPYVFRTSEEYGAVMTNPEVRDALFAAAEQHNFWPLGFLSSGFRSIYTTKPVESIDDIKGMKLRTMSSPTYIEMLNLFGAVPTPLPFGELYSGLQQGIVDGAEGGLAGLYVANFGEVAKYALETNQTRLTDFVVTSVRFREDLSDEDLAAVVEEFEKVSLESIAFADATEAKQLQQAVDEMGVEVIKVDTAPFIAAVGPMYEAARADEAKKPLIETIFQIENREF</sequence>
<dbReference type="PIRSF" id="PIRSF006470">
    <property type="entry name" value="DctB"/>
    <property type="match status" value="1"/>
</dbReference>
<evidence type="ECO:0000256" key="3">
    <source>
        <dbReference type="ARBA" id="ARBA00022764"/>
    </source>
</evidence>
<dbReference type="Proteomes" id="UP000198426">
    <property type="component" value="Unassembled WGS sequence"/>
</dbReference>
<gene>
    <name evidence="5" type="ORF">SAMN05421757_101164</name>
</gene>
<comment type="subcellular location">
    <subcellularLocation>
        <location evidence="1">Periplasm</location>
    </subcellularLocation>
</comment>
<dbReference type="NCBIfam" id="TIGR00787">
    <property type="entry name" value="dctP"/>
    <property type="match status" value="1"/>
</dbReference>
<evidence type="ECO:0000256" key="4">
    <source>
        <dbReference type="SAM" id="SignalP"/>
    </source>
</evidence>
<feature type="signal peptide" evidence="4">
    <location>
        <begin position="1"/>
        <end position="26"/>
    </location>
</feature>
<dbReference type="InterPro" id="IPR018389">
    <property type="entry name" value="DctP_fam"/>
</dbReference>
<proteinExistence type="predicted"/>
<name>A0A239C997_9RHOB</name>
<evidence type="ECO:0000313" key="5">
    <source>
        <dbReference type="EMBL" id="SNS16805.1"/>
    </source>
</evidence>
<dbReference type="InterPro" id="IPR038404">
    <property type="entry name" value="TRAP_DctP_sf"/>
</dbReference>